<dbReference type="AlphaFoldDB" id="A0A1E5UR67"/>
<feature type="region of interest" description="Disordered" evidence="1">
    <location>
        <begin position="1"/>
        <end position="32"/>
    </location>
</feature>
<gene>
    <name evidence="2" type="ORF">BAE44_0023637</name>
</gene>
<organism evidence="2 3">
    <name type="scientific">Dichanthelium oligosanthes</name>
    <dbReference type="NCBI Taxonomy" id="888268"/>
    <lineage>
        <taxon>Eukaryota</taxon>
        <taxon>Viridiplantae</taxon>
        <taxon>Streptophyta</taxon>
        <taxon>Embryophyta</taxon>
        <taxon>Tracheophyta</taxon>
        <taxon>Spermatophyta</taxon>
        <taxon>Magnoliopsida</taxon>
        <taxon>Liliopsida</taxon>
        <taxon>Poales</taxon>
        <taxon>Poaceae</taxon>
        <taxon>PACMAD clade</taxon>
        <taxon>Panicoideae</taxon>
        <taxon>Panicodae</taxon>
        <taxon>Paniceae</taxon>
        <taxon>Dichantheliinae</taxon>
        <taxon>Dichanthelium</taxon>
    </lineage>
</organism>
<dbReference type="EMBL" id="LWDX02067177">
    <property type="protein sequence ID" value="OEL15344.1"/>
    <property type="molecule type" value="Genomic_DNA"/>
</dbReference>
<feature type="non-terminal residue" evidence="2">
    <location>
        <position position="1"/>
    </location>
</feature>
<name>A0A1E5UR67_9POAL</name>
<sequence length="63" mass="6818">LPPPTVARGNVSLWTWTSGPRSRSRGPPRRTAPCCSVCRRSSWARMTASACSWPSPPTPRAPA</sequence>
<reference evidence="2 3" key="1">
    <citation type="submission" date="2016-09" db="EMBL/GenBank/DDBJ databases">
        <title>The draft genome of Dichanthelium oligosanthes: A C3 panicoid grass species.</title>
        <authorList>
            <person name="Studer A.J."/>
            <person name="Schnable J.C."/>
            <person name="Brutnell T.P."/>
        </authorList>
    </citation>
    <scope>NUCLEOTIDE SEQUENCE [LARGE SCALE GENOMIC DNA]</scope>
    <source>
        <strain evidence="3">cv. Kellogg 1175</strain>
        <tissue evidence="2">Leaf</tissue>
    </source>
</reference>
<evidence type="ECO:0000313" key="2">
    <source>
        <dbReference type="EMBL" id="OEL15344.1"/>
    </source>
</evidence>
<accession>A0A1E5UR67</accession>
<proteinExistence type="predicted"/>
<protein>
    <submittedName>
        <fullName evidence="2">Uncharacterized protein</fullName>
    </submittedName>
</protein>
<comment type="caution">
    <text evidence="2">The sequence shown here is derived from an EMBL/GenBank/DDBJ whole genome shotgun (WGS) entry which is preliminary data.</text>
</comment>
<evidence type="ECO:0000313" key="3">
    <source>
        <dbReference type="Proteomes" id="UP000095767"/>
    </source>
</evidence>
<keyword evidence="3" id="KW-1185">Reference proteome</keyword>
<evidence type="ECO:0000256" key="1">
    <source>
        <dbReference type="SAM" id="MobiDB-lite"/>
    </source>
</evidence>
<dbReference type="Proteomes" id="UP000095767">
    <property type="component" value="Unassembled WGS sequence"/>
</dbReference>